<keyword evidence="6" id="KW-0539">Nucleus</keyword>
<comment type="subcellular location">
    <subcellularLocation>
        <location evidence="1">Nucleus</location>
    </subcellularLocation>
</comment>
<dbReference type="Pfam" id="PF03106">
    <property type="entry name" value="WRKY"/>
    <property type="match status" value="1"/>
</dbReference>
<dbReference type="Proteomes" id="UP001279734">
    <property type="component" value="Unassembled WGS sequence"/>
</dbReference>
<keyword evidence="4" id="KW-0238">DNA-binding</keyword>
<evidence type="ECO:0000259" key="8">
    <source>
        <dbReference type="PROSITE" id="PS50811"/>
    </source>
</evidence>
<comment type="caution">
    <text evidence="9">The sequence shown here is derived from an EMBL/GenBank/DDBJ whole genome shotgun (WGS) entry which is preliminary data.</text>
</comment>
<proteinExistence type="predicted"/>
<evidence type="ECO:0000313" key="10">
    <source>
        <dbReference type="Proteomes" id="UP001279734"/>
    </source>
</evidence>
<evidence type="ECO:0000256" key="2">
    <source>
        <dbReference type="ARBA" id="ARBA00022737"/>
    </source>
</evidence>
<dbReference type="EMBL" id="BSYO01000025">
    <property type="protein sequence ID" value="GMH23073.1"/>
    <property type="molecule type" value="Genomic_DNA"/>
</dbReference>
<dbReference type="GO" id="GO:0005634">
    <property type="term" value="C:nucleus"/>
    <property type="evidence" value="ECO:0007669"/>
    <property type="project" value="UniProtKB-SubCell"/>
</dbReference>
<dbReference type="PANTHER" id="PTHR31221:SF42">
    <property type="entry name" value="WRKY TRANSCRIPTION FACTOR 49-RELATED"/>
    <property type="match status" value="1"/>
</dbReference>
<evidence type="ECO:0000256" key="7">
    <source>
        <dbReference type="SAM" id="MobiDB-lite"/>
    </source>
</evidence>
<dbReference type="SUPFAM" id="SSF118290">
    <property type="entry name" value="WRKY DNA-binding domain"/>
    <property type="match status" value="1"/>
</dbReference>
<dbReference type="GO" id="GO:0043565">
    <property type="term" value="F:sequence-specific DNA binding"/>
    <property type="evidence" value="ECO:0007669"/>
    <property type="project" value="InterPro"/>
</dbReference>
<keyword evidence="3" id="KW-0805">Transcription regulation</keyword>
<dbReference type="Gene3D" id="2.20.25.80">
    <property type="entry name" value="WRKY domain"/>
    <property type="match status" value="1"/>
</dbReference>
<dbReference type="InterPro" id="IPR036576">
    <property type="entry name" value="WRKY_dom_sf"/>
</dbReference>
<evidence type="ECO:0000313" key="9">
    <source>
        <dbReference type="EMBL" id="GMH23073.1"/>
    </source>
</evidence>
<accession>A0AAD3T3S3</accession>
<dbReference type="SMART" id="SM00774">
    <property type="entry name" value="WRKY"/>
    <property type="match status" value="1"/>
</dbReference>
<dbReference type="PANTHER" id="PTHR31221">
    <property type="entry name" value="WRKY TRANSCRIPTION FACTOR PROTEIN 1-RELATED"/>
    <property type="match status" value="1"/>
</dbReference>
<dbReference type="PROSITE" id="PS50811">
    <property type="entry name" value="WRKY"/>
    <property type="match status" value="1"/>
</dbReference>
<dbReference type="InterPro" id="IPR044810">
    <property type="entry name" value="WRKY_plant"/>
</dbReference>
<feature type="region of interest" description="Disordered" evidence="7">
    <location>
        <begin position="24"/>
        <end position="43"/>
    </location>
</feature>
<keyword evidence="5" id="KW-0804">Transcription</keyword>
<dbReference type="AlphaFoldDB" id="A0AAD3T3S3"/>
<evidence type="ECO:0000256" key="6">
    <source>
        <dbReference type="ARBA" id="ARBA00023242"/>
    </source>
</evidence>
<dbReference type="GO" id="GO:0003700">
    <property type="term" value="F:DNA-binding transcription factor activity"/>
    <property type="evidence" value="ECO:0007669"/>
    <property type="project" value="InterPro"/>
</dbReference>
<dbReference type="FunFam" id="2.20.25.80:FF:000006">
    <property type="entry name" value="WRKY transcription factor"/>
    <property type="match status" value="1"/>
</dbReference>
<feature type="domain" description="WRKY" evidence="8">
    <location>
        <begin position="105"/>
        <end position="170"/>
    </location>
</feature>
<sequence length="184" mass="20355">MNNKATWLSESWEDGCVDLVRELLGGDDPPPPPEAAAAAADDQNMNRMASTVYSGPTIGEVESALFATFCTRAQPVKDLSKSRILVSERGVQKMENKYTLKMKSSGGGMADDGYKWRKYGQKSIKNSPNPRSYYKCTNPKCGAKKQVERSVEDPETLLITYEGLHLHFAFPQLLSILPQQGTHP</sequence>
<evidence type="ECO:0000256" key="4">
    <source>
        <dbReference type="ARBA" id="ARBA00023125"/>
    </source>
</evidence>
<protein>
    <recommendedName>
        <fullName evidence="8">WRKY domain-containing protein</fullName>
    </recommendedName>
</protein>
<keyword evidence="10" id="KW-1185">Reference proteome</keyword>
<name>A0AAD3T3S3_NEPGR</name>
<keyword evidence="2" id="KW-0677">Repeat</keyword>
<gene>
    <name evidence="9" type="ORF">Nepgr_024916</name>
</gene>
<organism evidence="9 10">
    <name type="scientific">Nepenthes gracilis</name>
    <name type="common">Slender pitcher plant</name>
    <dbReference type="NCBI Taxonomy" id="150966"/>
    <lineage>
        <taxon>Eukaryota</taxon>
        <taxon>Viridiplantae</taxon>
        <taxon>Streptophyta</taxon>
        <taxon>Embryophyta</taxon>
        <taxon>Tracheophyta</taxon>
        <taxon>Spermatophyta</taxon>
        <taxon>Magnoliopsida</taxon>
        <taxon>eudicotyledons</taxon>
        <taxon>Gunneridae</taxon>
        <taxon>Pentapetalae</taxon>
        <taxon>Caryophyllales</taxon>
        <taxon>Nepenthaceae</taxon>
        <taxon>Nepenthes</taxon>
    </lineage>
</organism>
<evidence type="ECO:0000256" key="1">
    <source>
        <dbReference type="ARBA" id="ARBA00004123"/>
    </source>
</evidence>
<evidence type="ECO:0000256" key="5">
    <source>
        <dbReference type="ARBA" id="ARBA00023163"/>
    </source>
</evidence>
<reference evidence="9" key="1">
    <citation type="submission" date="2023-05" db="EMBL/GenBank/DDBJ databases">
        <title>Nepenthes gracilis genome sequencing.</title>
        <authorList>
            <person name="Fukushima K."/>
        </authorList>
    </citation>
    <scope>NUCLEOTIDE SEQUENCE</scope>
    <source>
        <strain evidence="9">SING2019-196</strain>
    </source>
</reference>
<dbReference type="InterPro" id="IPR003657">
    <property type="entry name" value="WRKY_dom"/>
</dbReference>
<evidence type="ECO:0000256" key="3">
    <source>
        <dbReference type="ARBA" id="ARBA00023015"/>
    </source>
</evidence>